<reference evidence="13 14" key="1">
    <citation type="submission" date="2017-08" db="EMBL/GenBank/DDBJ databases">
        <title>Infants hospitalized years apart are colonized by the same room-sourced microbial strains.</title>
        <authorList>
            <person name="Brooks B."/>
            <person name="Olm M.R."/>
            <person name="Firek B.A."/>
            <person name="Baker R."/>
            <person name="Thomas B.C."/>
            <person name="Morowitz M.J."/>
            <person name="Banfield J.F."/>
        </authorList>
    </citation>
    <scope>NUCLEOTIDE SEQUENCE [LARGE SCALE GENOMIC DNA]</scope>
    <source>
        <strain evidence="13">S2_005_003_R2_47</strain>
    </source>
</reference>
<dbReference type="UniPathway" id="UPA00056">
    <property type="reaction ID" value="UER00094"/>
</dbReference>
<dbReference type="Gene3D" id="3.30.70.890">
    <property type="entry name" value="GHMP kinase, C-terminal domain"/>
    <property type="match status" value="1"/>
</dbReference>
<evidence type="ECO:0000256" key="9">
    <source>
        <dbReference type="ARBA" id="ARBA00032554"/>
    </source>
</evidence>
<evidence type="ECO:0000256" key="4">
    <source>
        <dbReference type="ARBA" id="ARBA00022679"/>
    </source>
</evidence>
<keyword evidence="4 10" id="KW-0808">Transferase</keyword>
<organism evidence="13 14">
    <name type="scientific">Sphingopyxis macrogoltabida</name>
    <name type="common">Sphingomonas macrogoltabidus</name>
    <dbReference type="NCBI Taxonomy" id="33050"/>
    <lineage>
        <taxon>Bacteria</taxon>
        <taxon>Pseudomonadati</taxon>
        <taxon>Pseudomonadota</taxon>
        <taxon>Alphaproteobacteria</taxon>
        <taxon>Sphingomonadales</taxon>
        <taxon>Sphingomonadaceae</taxon>
        <taxon>Sphingopyxis</taxon>
    </lineage>
</organism>
<dbReference type="EC" id="2.7.1.148" evidence="2 10"/>
<accession>A0A2W5KY08</accession>
<comment type="similarity">
    <text evidence="1 10">Belongs to the GHMP kinase family. IspE subfamily.</text>
</comment>
<dbReference type="PANTHER" id="PTHR43527:SF2">
    <property type="entry name" value="4-DIPHOSPHOCYTIDYL-2-C-METHYL-D-ERYTHRITOL KINASE, CHLOROPLASTIC"/>
    <property type="match status" value="1"/>
</dbReference>
<evidence type="ECO:0000259" key="11">
    <source>
        <dbReference type="Pfam" id="PF00288"/>
    </source>
</evidence>
<dbReference type="GO" id="GO:0019288">
    <property type="term" value="P:isopentenyl diphosphate biosynthetic process, methylerythritol 4-phosphate pathway"/>
    <property type="evidence" value="ECO:0007669"/>
    <property type="project" value="UniProtKB-UniRule"/>
</dbReference>
<name>A0A2W5KY08_SPHMC</name>
<evidence type="ECO:0000256" key="5">
    <source>
        <dbReference type="ARBA" id="ARBA00022741"/>
    </source>
</evidence>
<dbReference type="Gene3D" id="3.30.230.10">
    <property type="match status" value="1"/>
</dbReference>
<evidence type="ECO:0000256" key="8">
    <source>
        <dbReference type="ARBA" id="ARBA00023229"/>
    </source>
</evidence>
<feature type="domain" description="GHMP kinase C-terminal" evidence="12">
    <location>
        <begin position="218"/>
        <end position="278"/>
    </location>
</feature>
<dbReference type="InterPro" id="IPR014721">
    <property type="entry name" value="Ribsml_uS5_D2-typ_fold_subgr"/>
</dbReference>
<evidence type="ECO:0000256" key="10">
    <source>
        <dbReference type="HAMAP-Rule" id="MF_00061"/>
    </source>
</evidence>
<evidence type="ECO:0000256" key="6">
    <source>
        <dbReference type="ARBA" id="ARBA00022777"/>
    </source>
</evidence>
<gene>
    <name evidence="10" type="primary">ispE</name>
    <name evidence="13" type="ORF">DI569_14050</name>
</gene>
<keyword evidence="8 10" id="KW-0414">Isoprene biosynthesis</keyword>
<comment type="function">
    <text evidence="10">Catalyzes the phosphorylation of the position 2 hydroxy group of 4-diphosphocytidyl-2C-methyl-D-erythritol.</text>
</comment>
<keyword evidence="6 10" id="KW-0418">Kinase</keyword>
<comment type="caution">
    <text evidence="13">The sequence shown here is derived from an EMBL/GenBank/DDBJ whole genome shotgun (WGS) entry which is preliminary data.</text>
</comment>
<dbReference type="InterPro" id="IPR020568">
    <property type="entry name" value="Ribosomal_Su5_D2-typ_SF"/>
</dbReference>
<dbReference type="EMBL" id="QFPJ01000043">
    <property type="protein sequence ID" value="PZQ20864.1"/>
    <property type="molecule type" value="Genomic_DNA"/>
</dbReference>
<dbReference type="GO" id="GO:0050515">
    <property type="term" value="F:4-(cytidine 5'-diphospho)-2-C-methyl-D-erythritol kinase activity"/>
    <property type="evidence" value="ECO:0007669"/>
    <property type="project" value="UniProtKB-UniRule"/>
</dbReference>
<evidence type="ECO:0000256" key="1">
    <source>
        <dbReference type="ARBA" id="ARBA00009684"/>
    </source>
</evidence>
<evidence type="ECO:0000313" key="13">
    <source>
        <dbReference type="EMBL" id="PZQ20864.1"/>
    </source>
</evidence>
<keyword evidence="5 10" id="KW-0547">Nucleotide-binding</keyword>
<dbReference type="SUPFAM" id="SSF54211">
    <property type="entry name" value="Ribosomal protein S5 domain 2-like"/>
    <property type="match status" value="1"/>
</dbReference>
<feature type="binding site" evidence="10">
    <location>
        <begin position="106"/>
        <end position="116"/>
    </location>
    <ligand>
        <name>ATP</name>
        <dbReference type="ChEBI" id="CHEBI:30616"/>
    </ligand>
</feature>
<dbReference type="InterPro" id="IPR006204">
    <property type="entry name" value="GHMP_kinase_N_dom"/>
</dbReference>
<evidence type="ECO:0000256" key="7">
    <source>
        <dbReference type="ARBA" id="ARBA00022840"/>
    </source>
</evidence>
<feature type="active site" evidence="10">
    <location>
        <position position="148"/>
    </location>
</feature>
<evidence type="ECO:0000256" key="2">
    <source>
        <dbReference type="ARBA" id="ARBA00012052"/>
    </source>
</evidence>
<dbReference type="InterPro" id="IPR036554">
    <property type="entry name" value="GHMP_kinase_C_sf"/>
</dbReference>
<dbReference type="Proteomes" id="UP000248597">
    <property type="component" value="Unassembled WGS sequence"/>
</dbReference>
<dbReference type="SUPFAM" id="SSF55060">
    <property type="entry name" value="GHMP Kinase, C-terminal domain"/>
    <property type="match status" value="1"/>
</dbReference>
<dbReference type="PANTHER" id="PTHR43527">
    <property type="entry name" value="4-DIPHOSPHOCYTIDYL-2-C-METHYL-D-ERYTHRITOL KINASE, CHLOROPLASTIC"/>
    <property type="match status" value="1"/>
</dbReference>
<sequence>MTAMHETGWAKINLALHVRARRADGYHEIETLFAFVDHGDGIAVEVAGEIADEVADEDRLTIDGEFAEGLEAGPGNLVLRALALLRARGGAARVPPLSIRLTKRLPVAAGIGGGSADAAAIARLVRQHFLPEIGDAALARLVAPLGADVAACVASVTSLGVGVGEQLSPLPALALGGTPVLLVNPRQPVATGPVFAAWDGIDRGALFVDPATRSALFAARNDLQRPATAACPAIAEVLIELGGLGPWLARMSGSGATCFALFDAAAERDAASRRLAETHPHWWQMAGTLR</sequence>
<dbReference type="GO" id="GO:0005524">
    <property type="term" value="F:ATP binding"/>
    <property type="evidence" value="ECO:0007669"/>
    <property type="project" value="UniProtKB-UniRule"/>
</dbReference>
<comment type="catalytic activity">
    <reaction evidence="10">
        <text>4-CDP-2-C-methyl-D-erythritol + ATP = 4-CDP-2-C-methyl-D-erythritol 2-phosphate + ADP + H(+)</text>
        <dbReference type="Rhea" id="RHEA:18437"/>
        <dbReference type="ChEBI" id="CHEBI:15378"/>
        <dbReference type="ChEBI" id="CHEBI:30616"/>
        <dbReference type="ChEBI" id="CHEBI:57823"/>
        <dbReference type="ChEBI" id="CHEBI:57919"/>
        <dbReference type="ChEBI" id="CHEBI:456216"/>
        <dbReference type="EC" id="2.7.1.148"/>
    </reaction>
</comment>
<evidence type="ECO:0000313" key="14">
    <source>
        <dbReference type="Proteomes" id="UP000248597"/>
    </source>
</evidence>
<dbReference type="HAMAP" id="MF_00061">
    <property type="entry name" value="IspE"/>
    <property type="match status" value="1"/>
</dbReference>
<dbReference type="Pfam" id="PF00288">
    <property type="entry name" value="GHMP_kinases_N"/>
    <property type="match status" value="1"/>
</dbReference>
<keyword evidence="7 10" id="KW-0067">ATP-binding</keyword>
<comment type="pathway">
    <text evidence="10">Isoprenoid biosynthesis; isopentenyl diphosphate biosynthesis via DXP pathway; isopentenyl diphosphate from 1-deoxy-D-xylulose 5-phosphate: step 3/6.</text>
</comment>
<dbReference type="InterPro" id="IPR004424">
    <property type="entry name" value="IspE"/>
</dbReference>
<evidence type="ECO:0000256" key="3">
    <source>
        <dbReference type="ARBA" id="ARBA00017473"/>
    </source>
</evidence>
<dbReference type="NCBIfam" id="NF011202">
    <property type="entry name" value="PRK14608.1"/>
    <property type="match status" value="1"/>
</dbReference>
<feature type="active site" evidence="10">
    <location>
        <position position="11"/>
    </location>
</feature>
<proteinExistence type="inferred from homology"/>
<dbReference type="Pfam" id="PF08544">
    <property type="entry name" value="GHMP_kinases_C"/>
    <property type="match status" value="1"/>
</dbReference>
<dbReference type="GO" id="GO:0016114">
    <property type="term" value="P:terpenoid biosynthetic process"/>
    <property type="evidence" value="ECO:0007669"/>
    <property type="project" value="InterPro"/>
</dbReference>
<evidence type="ECO:0000259" key="12">
    <source>
        <dbReference type="Pfam" id="PF08544"/>
    </source>
</evidence>
<dbReference type="InterPro" id="IPR013750">
    <property type="entry name" value="GHMP_kinase_C_dom"/>
</dbReference>
<dbReference type="AlphaFoldDB" id="A0A2W5KY08"/>
<feature type="domain" description="GHMP kinase N-terminal" evidence="11">
    <location>
        <begin position="76"/>
        <end position="153"/>
    </location>
</feature>
<dbReference type="PIRSF" id="PIRSF010376">
    <property type="entry name" value="IspE"/>
    <property type="match status" value="1"/>
</dbReference>
<protein>
    <recommendedName>
        <fullName evidence="3 10">4-diphosphocytidyl-2-C-methyl-D-erythritol kinase</fullName>
        <shortName evidence="10">CMK</shortName>
        <ecNumber evidence="2 10">2.7.1.148</ecNumber>
    </recommendedName>
    <alternativeName>
        <fullName evidence="9 10">4-(cytidine-5'-diphospho)-2-C-methyl-D-erythritol kinase</fullName>
    </alternativeName>
</protein>